<dbReference type="InterPro" id="IPR011043">
    <property type="entry name" value="Gal_Oxase/kelch_b-propeller"/>
</dbReference>
<dbReference type="RefSeq" id="WP_146444752.1">
    <property type="nucleotide sequence ID" value="NZ_SJPR01000002.1"/>
</dbReference>
<organism evidence="2 3">
    <name type="scientific">Botrimarina colliarenosi</name>
    <dbReference type="NCBI Taxonomy" id="2528001"/>
    <lineage>
        <taxon>Bacteria</taxon>
        <taxon>Pseudomonadati</taxon>
        <taxon>Planctomycetota</taxon>
        <taxon>Planctomycetia</taxon>
        <taxon>Pirellulales</taxon>
        <taxon>Lacipirellulaceae</taxon>
        <taxon>Botrimarina</taxon>
    </lineage>
</organism>
<dbReference type="SUPFAM" id="SSF63446">
    <property type="entry name" value="Type I dockerin domain"/>
    <property type="match status" value="1"/>
</dbReference>
<evidence type="ECO:0000313" key="2">
    <source>
        <dbReference type="EMBL" id="TWT97858.1"/>
    </source>
</evidence>
<dbReference type="OrthoDB" id="233456at2"/>
<sequence length="556" mass="59641" precursor="true">MTFRNTAAIGACLLLALGATARGQHQTADLSPITIGATLPYQLELRETSFGAASLPTLHSYAAAEYDGKWVLMSGRTNGLHGFENSGSTNFPVEYQNRDIWVIDPVNGASWSRSLDDPSAGLTAAQIDSLSNANNQFTQIGDRLYLTGGYGARNTGGFTTFDTLSALDLDGLVDWVVTGSGQAVDHLRQVSDPLFKVTGGAMYEMEGRMHLVFGQSFEGGYNPGKTGTYTKQIRSFDIVDDGSTLSFANPSSTTPEDAYRRRDLNIIPVLRPDGVGGVEEGLTVLSGVFTESFGAWTVPVEIDASGVPSMADPTSPTTFKQAAGNYHAAKLGLYSSSRGEMNELLLGGITLQYYDADTDSFLQDDNFPFANDLTAVRIDSSGDYTQHYLGSYPLITDTEGNEVRFGANAEFFLAPGIATFENGVIDFDALPFGDTVVGYVFGGIAANAPHVRSDPAALSAATNRVFEVLLTVQEGDYNRDGLVDSADYDLWRDAYGSTTNLLADGNGDSVVNAADYTVWRDVMSSQAAAINVPEPMSVFLLLTAGLHRGFRPRRRG</sequence>
<name>A0A5C6AEW2_9BACT</name>
<dbReference type="AlphaFoldDB" id="A0A5C6AEW2"/>
<dbReference type="Proteomes" id="UP000317421">
    <property type="component" value="Unassembled WGS sequence"/>
</dbReference>
<accession>A0A5C6AEW2</accession>
<protein>
    <recommendedName>
        <fullName evidence="4">PEP-CTERM protein-sorting domain-containing protein</fullName>
    </recommendedName>
</protein>
<keyword evidence="1" id="KW-0732">Signal</keyword>
<dbReference type="Gene3D" id="2.120.10.80">
    <property type="entry name" value="Kelch-type beta propeller"/>
    <property type="match status" value="1"/>
</dbReference>
<comment type="caution">
    <text evidence="2">The sequence shown here is derived from an EMBL/GenBank/DDBJ whole genome shotgun (WGS) entry which is preliminary data.</text>
</comment>
<feature type="chain" id="PRO_5022948812" description="PEP-CTERM protein-sorting domain-containing protein" evidence="1">
    <location>
        <begin position="22"/>
        <end position="556"/>
    </location>
</feature>
<feature type="signal peptide" evidence="1">
    <location>
        <begin position="1"/>
        <end position="21"/>
    </location>
</feature>
<reference evidence="2 3" key="1">
    <citation type="submission" date="2019-02" db="EMBL/GenBank/DDBJ databases">
        <title>Deep-cultivation of Planctomycetes and their phenomic and genomic characterization uncovers novel biology.</title>
        <authorList>
            <person name="Wiegand S."/>
            <person name="Jogler M."/>
            <person name="Boedeker C."/>
            <person name="Pinto D."/>
            <person name="Vollmers J."/>
            <person name="Rivas-Marin E."/>
            <person name="Kohn T."/>
            <person name="Peeters S.H."/>
            <person name="Heuer A."/>
            <person name="Rast P."/>
            <person name="Oberbeckmann S."/>
            <person name="Bunk B."/>
            <person name="Jeske O."/>
            <person name="Meyerdierks A."/>
            <person name="Storesund J.E."/>
            <person name="Kallscheuer N."/>
            <person name="Luecker S."/>
            <person name="Lage O.M."/>
            <person name="Pohl T."/>
            <person name="Merkel B.J."/>
            <person name="Hornburger P."/>
            <person name="Mueller R.-W."/>
            <person name="Bruemmer F."/>
            <person name="Labrenz M."/>
            <person name="Spormann A.M."/>
            <person name="Op Den Camp H."/>
            <person name="Overmann J."/>
            <person name="Amann R."/>
            <person name="Jetten M.S.M."/>
            <person name="Mascher T."/>
            <person name="Medema M.H."/>
            <person name="Devos D.P."/>
            <person name="Kaster A.-K."/>
            <person name="Ovreas L."/>
            <person name="Rohde M."/>
            <person name="Galperin M.Y."/>
            <person name="Jogler C."/>
        </authorList>
    </citation>
    <scope>NUCLEOTIDE SEQUENCE [LARGE SCALE GENOMIC DNA]</scope>
    <source>
        <strain evidence="2 3">Pla108</strain>
    </source>
</reference>
<dbReference type="InterPro" id="IPR015915">
    <property type="entry name" value="Kelch-typ_b-propeller"/>
</dbReference>
<dbReference type="GO" id="GO:0000272">
    <property type="term" value="P:polysaccharide catabolic process"/>
    <property type="evidence" value="ECO:0007669"/>
    <property type="project" value="InterPro"/>
</dbReference>
<dbReference type="Gene3D" id="1.10.1330.10">
    <property type="entry name" value="Dockerin domain"/>
    <property type="match status" value="1"/>
</dbReference>
<gene>
    <name evidence="2" type="ORF">Pla108_20110</name>
</gene>
<dbReference type="InterPro" id="IPR036439">
    <property type="entry name" value="Dockerin_dom_sf"/>
</dbReference>
<dbReference type="SUPFAM" id="SSF50965">
    <property type="entry name" value="Galactose oxidase, central domain"/>
    <property type="match status" value="1"/>
</dbReference>
<proteinExistence type="predicted"/>
<evidence type="ECO:0008006" key="4">
    <source>
        <dbReference type="Google" id="ProtNLM"/>
    </source>
</evidence>
<keyword evidence="3" id="KW-1185">Reference proteome</keyword>
<evidence type="ECO:0000256" key="1">
    <source>
        <dbReference type="SAM" id="SignalP"/>
    </source>
</evidence>
<dbReference type="EMBL" id="SJPR01000002">
    <property type="protein sequence ID" value="TWT97858.1"/>
    <property type="molecule type" value="Genomic_DNA"/>
</dbReference>
<evidence type="ECO:0000313" key="3">
    <source>
        <dbReference type="Proteomes" id="UP000317421"/>
    </source>
</evidence>